<evidence type="ECO:0000256" key="3">
    <source>
        <dbReference type="ARBA" id="ARBA00022989"/>
    </source>
</evidence>
<evidence type="ECO:0008006" key="8">
    <source>
        <dbReference type="Google" id="ProtNLM"/>
    </source>
</evidence>
<dbReference type="EMBL" id="JPGK01000005">
    <property type="protein sequence ID" value="KGA93750.1"/>
    <property type="molecule type" value="Genomic_DNA"/>
</dbReference>
<dbReference type="OrthoDB" id="7063374at2"/>
<evidence type="ECO:0000313" key="6">
    <source>
        <dbReference type="EMBL" id="KGA93750.1"/>
    </source>
</evidence>
<evidence type="ECO:0000256" key="1">
    <source>
        <dbReference type="ARBA" id="ARBA00004370"/>
    </source>
</evidence>
<comment type="caution">
    <text evidence="6">The sequence shown here is derived from an EMBL/GenBank/DDBJ whole genome shotgun (WGS) entry which is preliminary data.</text>
</comment>
<comment type="subcellular location">
    <subcellularLocation>
        <location evidence="1">Membrane</location>
    </subcellularLocation>
</comment>
<evidence type="ECO:0000256" key="4">
    <source>
        <dbReference type="ARBA" id="ARBA00023136"/>
    </source>
</evidence>
<dbReference type="GO" id="GO:0016020">
    <property type="term" value="C:membrane"/>
    <property type="evidence" value="ECO:0007669"/>
    <property type="project" value="UniProtKB-SubCell"/>
</dbReference>
<keyword evidence="4 5" id="KW-0472">Membrane</keyword>
<dbReference type="AlphaFoldDB" id="A0A094WB78"/>
<evidence type="ECO:0000256" key="2">
    <source>
        <dbReference type="ARBA" id="ARBA00022692"/>
    </source>
</evidence>
<dbReference type="Pfam" id="PF05101">
    <property type="entry name" value="VirB3"/>
    <property type="match status" value="1"/>
</dbReference>
<feature type="transmembrane region" description="Helical" evidence="5">
    <location>
        <begin position="48"/>
        <end position="69"/>
    </location>
</feature>
<dbReference type="NCBIfam" id="NF010395">
    <property type="entry name" value="PRK13823.1"/>
    <property type="match status" value="1"/>
</dbReference>
<accession>A0A094WB78</accession>
<evidence type="ECO:0000313" key="7">
    <source>
        <dbReference type="Proteomes" id="UP000029452"/>
    </source>
</evidence>
<protein>
    <recommendedName>
        <fullName evidence="8">Conjugal transfer protein TrbD</fullName>
    </recommendedName>
</protein>
<proteinExistence type="predicted"/>
<evidence type="ECO:0000256" key="5">
    <source>
        <dbReference type="SAM" id="Phobius"/>
    </source>
</evidence>
<dbReference type="Proteomes" id="UP000029452">
    <property type="component" value="Unassembled WGS sequence"/>
</dbReference>
<keyword evidence="2 5" id="KW-0812">Transmembrane</keyword>
<reference evidence="6 7" key="1">
    <citation type="submission" date="2014-06" db="EMBL/GenBank/DDBJ databases">
        <title>Draft genome sequence of iron oxidizing acidophile Leptospirillum ferriphilum DSM14647.</title>
        <authorList>
            <person name="Cardenas J.P."/>
            <person name="Lazcano M."/>
            <person name="Ossandon F.J."/>
            <person name="Corbett M."/>
            <person name="Holmes D.S."/>
            <person name="Watkin E."/>
        </authorList>
    </citation>
    <scope>NUCLEOTIDE SEQUENCE [LARGE SCALE GENOMIC DNA]</scope>
    <source>
        <strain evidence="6 7">DSM 14647</strain>
    </source>
</reference>
<sequence length="111" mass="13065">MGIQDELPFTTIHRSLVRPLLVMECEREPMMYVALISLLIFVSGQLRLWYIVSSLVFFLVSLAFLRAIAKADPFMYRVFVRHIRLKRYYPAIPQIWSGEKKIIYIAPWSGQ</sequence>
<keyword evidence="3 5" id="KW-1133">Transmembrane helix</keyword>
<dbReference type="RefSeq" id="WP_052157842.1">
    <property type="nucleotide sequence ID" value="NZ_JPGK01000005.1"/>
</dbReference>
<organism evidence="6 7">
    <name type="scientific">Leptospirillum ferriphilum</name>
    <dbReference type="NCBI Taxonomy" id="178606"/>
    <lineage>
        <taxon>Bacteria</taxon>
        <taxon>Pseudomonadati</taxon>
        <taxon>Nitrospirota</taxon>
        <taxon>Nitrospiria</taxon>
        <taxon>Nitrospirales</taxon>
        <taxon>Nitrospiraceae</taxon>
        <taxon>Leptospirillum</taxon>
    </lineage>
</organism>
<gene>
    <name evidence="6" type="ORF">LptCag_1460</name>
</gene>
<dbReference type="InterPro" id="IPR007792">
    <property type="entry name" value="T4SS_VirB3/TrbD/AvhB"/>
</dbReference>
<name>A0A094WB78_9BACT</name>
<dbReference type="PATRIC" id="fig|178606.4.peg.1463"/>